<proteinExistence type="inferred from homology"/>
<comment type="similarity">
    <text evidence="3">Belongs to the trans-sulfuration enzymes family.</text>
</comment>
<dbReference type="GO" id="GO:0009507">
    <property type="term" value="C:chloroplast"/>
    <property type="evidence" value="ECO:0007669"/>
    <property type="project" value="TreeGrafter"/>
</dbReference>
<name>A0A8K0IAN4_COCNU</name>
<sequence length="193" mass="21978">MNLLQEGRNASFEYGHYGNPTTKALEEKMSALEKAESTLFVSLSMYASVGMLTALVPAGGHIVTTIDCYRKTRIFIQNELPKMGISDSVMMLRACSFVVARKPMWRRLAQLIKLWDHVLWMIMHKYIVVRKLPYATLNEIFIFDPTDMDSLKSAVDQNNVSLFFTESPTNPFLRCADIEFVSKLCHGKRALVC</sequence>
<comment type="caution">
    <text evidence="4">The sequence shown here is derived from an EMBL/GenBank/DDBJ whole genome shotgun (WGS) entry which is preliminary data.</text>
</comment>
<dbReference type="PANTHER" id="PTHR43379:SF1">
    <property type="entry name" value="CYSTATHIONINE GAMMA-SYNTHASE 1, CHLOROPLASTIC-RELATED"/>
    <property type="match status" value="1"/>
</dbReference>
<dbReference type="GO" id="GO:0030170">
    <property type="term" value="F:pyridoxal phosphate binding"/>
    <property type="evidence" value="ECO:0007669"/>
    <property type="project" value="InterPro"/>
</dbReference>
<evidence type="ECO:0000313" key="4">
    <source>
        <dbReference type="EMBL" id="KAG1346818.1"/>
    </source>
</evidence>
<dbReference type="OrthoDB" id="3512640at2759"/>
<gene>
    <name evidence="4" type="ORF">COCNU_06G006470</name>
</gene>
<evidence type="ECO:0000256" key="1">
    <source>
        <dbReference type="ARBA" id="ARBA00001933"/>
    </source>
</evidence>
<evidence type="ECO:0000256" key="2">
    <source>
        <dbReference type="ARBA" id="ARBA00022898"/>
    </source>
</evidence>
<evidence type="ECO:0000256" key="3">
    <source>
        <dbReference type="RuleBase" id="RU362118"/>
    </source>
</evidence>
<keyword evidence="5" id="KW-1185">Reference proteome</keyword>
<dbReference type="InterPro" id="IPR015421">
    <property type="entry name" value="PyrdxlP-dep_Trfase_major"/>
</dbReference>
<dbReference type="Proteomes" id="UP000797356">
    <property type="component" value="Chromosome 6"/>
</dbReference>
<dbReference type="GO" id="GO:0003962">
    <property type="term" value="F:cystathionine gamma-synthase activity"/>
    <property type="evidence" value="ECO:0007669"/>
    <property type="project" value="InterPro"/>
</dbReference>
<dbReference type="GO" id="GO:0019346">
    <property type="term" value="P:transsulfuration"/>
    <property type="evidence" value="ECO:0007669"/>
    <property type="project" value="InterPro"/>
</dbReference>
<dbReference type="InterPro" id="IPR015424">
    <property type="entry name" value="PyrdxlP-dep_Trfase"/>
</dbReference>
<dbReference type="GO" id="GO:0009086">
    <property type="term" value="P:methionine biosynthetic process"/>
    <property type="evidence" value="ECO:0007669"/>
    <property type="project" value="InterPro"/>
</dbReference>
<reference evidence="4" key="2">
    <citation type="submission" date="2019-07" db="EMBL/GenBank/DDBJ databases">
        <authorList>
            <person name="Yang Y."/>
            <person name="Bocs S."/>
            <person name="Baudouin L."/>
        </authorList>
    </citation>
    <scope>NUCLEOTIDE SEQUENCE</scope>
    <source>
        <tissue evidence="4">Spear leaf of Hainan Tall coconut</tissue>
    </source>
</reference>
<dbReference type="EMBL" id="CM017877">
    <property type="protein sequence ID" value="KAG1346818.1"/>
    <property type="molecule type" value="Genomic_DNA"/>
</dbReference>
<dbReference type="InterPro" id="IPR000277">
    <property type="entry name" value="Cys/Met-Metab_PyrdxlP-dep_enz"/>
</dbReference>
<keyword evidence="2 3" id="KW-0663">Pyridoxal phosphate</keyword>
<dbReference type="AlphaFoldDB" id="A0A8K0IAN4"/>
<dbReference type="InterPro" id="IPR044639">
    <property type="entry name" value="CGS1/2"/>
</dbReference>
<evidence type="ECO:0000313" key="5">
    <source>
        <dbReference type="Proteomes" id="UP000797356"/>
    </source>
</evidence>
<organism evidence="4 5">
    <name type="scientific">Cocos nucifera</name>
    <name type="common">Coconut palm</name>
    <dbReference type="NCBI Taxonomy" id="13894"/>
    <lineage>
        <taxon>Eukaryota</taxon>
        <taxon>Viridiplantae</taxon>
        <taxon>Streptophyta</taxon>
        <taxon>Embryophyta</taxon>
        <taxon>Tracheophyta</taxon>
        <taxon>Spermatophyta</taxon>
        <taxon>Magnoliopsida</taxon>
        <taxon>Liliopsida</taxon>
        <taxon>Arecaceae</taxon>
        <taxon>Arecoideae</taxon>
        <taxon>Cocoseae</taxon>
        <taxon>Attaleinae</taxon>
        <taxon>Cocos</taxon>
    </lineage>
</organism>
<dbReference type="Pfam" id="PF01053">
    <property type="entry name" value="Cys_Met_Meta_PP"/>
    <property type="match status" value="2"/>
</dbReference>
<protein>
    <submittedName>
        <fullName evidence="4">Putative Cystathionine gamma-synthase 1, chloroplastic</fullName>
    </submittedName>
</protein>
<dbReference type="PANTHER" id="PTHR43379">
    <property type="entry name" value="CYSTATHIONINE GAMMA-SYNTHASE"/>
    <property type="match status" value="1"/>
</dbReference>
<dbReference type="SUPFAM" id="SSF53383">
    <property type="entry name" value="PLP-dependent transferases"/>
    <property type="match status" value="1"/>
</dbReference>
<reference evidence="4" key="1">
    <citation type="journal article" date="2017" name="Gigascience">
        <title>The genome draft of coconut (Cocos nucifera).</title>
        <authorList>
            <person name="Xiao Y."/>
            <person name="Xu P."/>
            <person name="Fan H."/>
            <person name="Baudouin L."/>
            <person name="Xia W."/>
            <person name="Bocs S."/>
            <person name="Xu J."/>
            <person name="Li Q."/>
            <person name="Guo A."/>
            <person name="Zhou L."/>
            <person name="Li J."/>
            <person name="Wu Y."/>
            <person name="Ma Z."/>
            <person name="Armero A."/>
            <person name="Issali A.E."/>
            <person name="Liu N."/>
            <person name="Peng M."/>
            <person name="Yang Y."/>
        </authorList>
    </citation>
    <scope>NUCLEOTIDE SEQUENCE</scope>
    <source>
        <tissue evidence="4">Spear leaf of Hainan Tall coconut</tissue>
    </source>
</reference>
<dbReference type="Gene3D" id="3.40.640.10">
    <property type="entry name" value="Type I PLP-dependent aspartate aminotransferase-like (Major domain)"/>
    <property type="match status" value="2"/>
</dbReference>
<accession>A0A8K0IAN4</accession>
<comment type="cofactor">
    <cofactor evidence="1 3">
        <name>pyridoxal 5'-phosphate</name>
        <dbReference type="ChEBI" id="CHEBI:597326"/>
    </cofactor>
</comment>